<keyword evidence="1" id="KW-0732">Signal</keyword>
<dbReference type="EMBL" id="CP035913">
    <property type="protein sequence ID" value="QBE65180.1"/>
    <property type="molecule type" value="Genomic_DNA"/>
</dbReference>
<protein>
    <submittedName>
        <fullName evidence="3">Nuclear transport factor 2 family protein</fullName>
    </submittedName>
</protein>
<gene>
    <name evidence="3" type="ORF">EWM63_21065</name>
</gene>
<organism evidence="3 4">
    <name type="scientific">Pseudoduganella lutea</name>
    <dbReference type="NCBI Taxonomy" id="321985"/>
    <lineage>
        <taxon>Bacteria</taxon>
        <taxon>Pseudomonadati</taxon>
        <taxon>Pseudomonadota</taxon>
        <taxon>Betaproteobacteria</taxon>
        <taxon>Burkholderiales</taxon>
        <taxon>Oxalobacteraceae</taxon>
        <taxon>Telluria group</taxon>
        <taxon>Pseudoduganella</taxon>
    </lineage>
</organism>
<dbReference type="Pfam" id="PF13474">
    <property type="entry name" value="SnoaL_3"/>
    <property type="match status" value="1"/>
</dbReference>
<dbReference type="Proteomes" id="UP000290637">
    <property type="component" value="Chromosome"/>
</dbReference>
<feature type="domain" description="SnoaL-like" evidence="2">
    <location>
        <begin position="57"/>
        <end position="177"/>
    </location>
</feature>
<proteinExistence type="predicted"/>
<accession>A0A4P6L134</accession>
<dbReference type="OrthoDB" id="118519at2"/>
<evidence type="ECO:0000313" key="4">
    <source>
        <dbReference type="Proteomes" id="UP000290637"/>
    </source>
</evidence>
<evidence type="ECO:0000259" key="2">
    <source>
        <dbReference type="Pfam" id="PF13474"/>
    </source>
</evidence>
<dbReference type="SUPFAM" id="SSF54427">
    <property type="entry name" value="NTF2-like"/>
    <property type="match status" value="1"/>
</dbReference>
<evidence type="ECO:0000256" key="1">
    <source>
        <dbReference type="SAM" id="SignalP"/>
    </source>
</evidence>
<reference evidence="3 4" key="1">
    <citation type="submission" date="2019-02" db="EMBL/GenBank/DDBJ databases">
        <title>Draft Genome Sequences of Six Type Strains of the Genus Massilia.</title>
        <authorList>
            <person name="Miess H."/>
            <person name="Frediansyhah A."/>
            <person name="Gross H."/>
        </authorList>
    </citation>
    <scope>NUCLEOTIDE SEQUENCE [LARGE SCALE GENOMIC DNA]</scope>
    <source>
        <strain evidence="3 4">DSM 17473</strain>
    </source>
</reference>
<feature type="signal peptide" evidence="1">
    <location>
        <begin position="1"/>
        <end position="42"/>
    </location>
</feature>
<dbReference type="InterPro" id="IPR032710">
    <property type="entry name" value="NTF2-like_dom_sf"/>
</dbReference>
<dbReference type="InterPro" id="IPR037401">
    <property type="entry name" value="SnoaL-like"/>
</dbReference>
<dbReference type="AlphaFoldDB" id="A0A4P6L134"/>
<keyword evidence="4" id="KW-1185">Reference proteome</keyword>
<sequence>MAPARARPAYIAGITSSGASTMKRLLATALLLSAFCHPLAHAQPAGDDAVAVAEIGTIVKAFQAAIVAKDRAALEAMFLPADNSWLTVASDAVKRKPGQPRVRPSSYRQFAEFVGNSKLPVEERFYNVRIHSNGSVGAVYFDFDFVEDGKVTNRGAESWHLVKTESGWKISSMVFSLG</sequence>
<dbReference type="Gene3D" id="3.10.450.50">
    <property type="match status" value="1"/>
</dbReference>
<evidence type="ECO:0000313" key="3">
    <source>
        <dbReference type="EMBL" id="QBE65180.1"/>
    </source>
</evidence>
<dbReference type="KEGG" id="plue:EWM63_21065"/>
<feature type="chain" id="PRO_5020273254" evidence="1">
    <location>
        <begin position="43"/>
        <end position="178"/>
    </location>
</feature>
<name>A0A4P6L134_9BURK</name>